<reference evidence="2 3" key="1">
    <citation type="submission" date="2010-04" db="EMBL/GenBank/DDBJ databases">
        <authorList>
            <person name="Qin X."/>
            <person name="Bachman B."/>
            <person name="Battles P."/>
            <person name="Bell A."/>
            <person name="Bess C."/>
            <person name="Bickham C."/>
            <person name="Chaboub L."/>
            <person name="Chen D."/>
            <person name="Coyle M."/>
            <person name="Deiros D.R."/>
            <person name="Dinh H."/>
            <person name="Forbes L."/>
            <person name="Fowler G."/>
            <person name="Francisco L."/>
            <person name="Fu Q."/>
            <person name="Gubbala S."/>
            <person name="Hale W."/>
            <person name="Han Y."/>
            <person name="Hemphill L."/>
            <person name="Highlander S.K."/>
            <person name="Hirani K."/>
            <person name="Hogues M."/>
            <person name="Jackson L."/>
            <person name="Jakkamsetti A."/>
            <person name="Javaid M."/>
            <person name="Jiang H."/>
            <person name="Korchina V."/>
            <person name="Kovar C."/>
            <person name="Lara F."/>
            <person name="Lee S."/>
            <person name="Mata R."/>
            <person name="Mathew T."/>
            <person name="Moen C."/>
            <person name="Morales K."/>
            <person name="Munidasa M."/>
            <person name="Nazareth L."/>
            <person name="Ngo R."/>
            <person name="Nguyen L."/>
            <person name="Okwuonu G."/>
            <person name="Ongeri F."/>
            <person name="Patil S."/>
            <person name="Petrosino J."/>
            <person name="Pham C."/>
            <person name="Pham P."/>
            <person name="Pu L.-L."/>
            <person name="Puazo M."/>
            <person name="Raj R."/>
            <person name="Reid J."/>
            <person name="Rouhana J."/>
            <person name="Saada N."/>
            <person name="Shang Y."/>
            <person name="Simmons D."/>
            <person name="Thornton R."/>
            <person name="Warren J."/>
            <person name="Weissenberger G."/>
            <person name="Zhang J."/>
            <person name="Zhang L."/>
            <person name="Zhou C."/>
            <person name="Zhu D."/>
            <person name="Muzny D."/>
            <person name="Worley K."/>
            <person name="Gibbs R."/>
        </authorList>
    </citation>
    <scope>NUCLEOTIDE SEQUENCE [LARGE SCALE GENOMIC DNA]</scope>
    <source>
        <strain evidence="2 3">ATCC 49030</strain>
    </source>
</reference>
<dbReference type="PANTHER" id="PTHR36437">
    <property type="entry name" value="GLYOXALASE/BLEOMYCIN RESISTANCE PROTEIN/DIOXYGENASE"/>
    <property type="match status" value="1"/>
</dbReference>
<organism evidence="2 3">
    <name type="scientific">Brevibacterium mcbrellneri ATCC 49030</name>
    <dbReference type="NCBI Taxonomy" id="585530"/>
    <lineage>
        <taxon>Bacteria</taxon>
        <taxon>Bacillati</taxon>
        <taxon>Actinomycetota</taxon>
        <taxon>Actinomycetes</taxon>
        <taxon>Micrococcales</taxon>
        <taxon>Brevibacteriaceae</taxon>
        <taxon>Brevibacterium</taxon>
    </lineage>
</organism>
<dbReference type="Gene3D" id="3.10.180.10">
    <property type="entry name" value="2,3-Dihydroxybiphenyl 1,2-Dioxygenase, domain 1"/>
    <property type="match status" value="1"/>
</dbReference>
<dbReference type="eggNOG" id="COG0346">
    <property type="taxonomic scope" value="Bacteria"/>
</dbReference>
<dbReference type="SUPFAM" id="SSF54593">
    <property type="entry name" value="Glyoxalase/Bleomycin resistance protein/Dihydroxybiphenyl dioxygenase"/>
    <property type="match status" value="1"/>
</dbReference>
<dbReference type="RefSeq" id="WP_005881461.1">
    <property type="nucleotide sequence ID" value="NZ_ADNU01000004.1"/>
</dbReference>
<dbReference type="PROSITE" id="PS51819">
    <property type="entry name" value="VOC"/>
    <property type="match status" value="1"/>
</dbReference>
<sequence>MCNMIKRIASAVVYVSDQDEALKFYRDVLDFEVILDAPMGESSRWLEIKPRGGETSIVLAQASAFGRRPGEGAFLTFACDDVAETVKQLRARGATTSEVNHEPWGIYATVDAPDGHKLQFNSRPQN</sequence>
<dbReference type="InterPro" id="IPR037523">
    <property type="entry name" value="VOC_core"/>
</dbReference>
<keyword evidence="3" id="KW-1185">Reference proteome</keyword>
<dbReference type="InterPro" id="IPR004360">
    <property type="entry name" value="Glyas_Fos-R_dOase_dom"/>
</dbReference>
<name>D4YJC8_9MICO</name>
<feature type="domain" description="VOC" evidence="1">
    <location>
        <begin position="7"/>
        <end position="123"/>
    </location>
</feature>
<dbReference type="EMBL" id="ADNU01000004">
    <property type="protein sequence ID" value="EFG48684.1"/>
    <property type="molecule type" value="Genomic_DNA"/>
</dbReference>
<evidence type="ECO:0000259" key="1">
    <source>
        <dbReference type="PROSITE" id="PS51819"/>
    </source>
</evidence>
<dbReference type="Pfam" id="PF00903">
    <property type="entry name" value="Glyoxalase"/>
    <property type="match status" value="1"/>
</dbReference>
<dbReference type="Proteomes" id="UP000005714">
    <property type="component" value="Unassembled WGS sequence"/>
</dbReference>
<dbReference type="PANTHER" id="PTHR36437:SF2">
    <property type="entry name" value="GLYOXALASE_BLEOMYCIN RESISTANCE PROTEIN_DIOXYGENASE"/>
    <property type="match status" value="1"/>
</dbReference>
<evidence type="ECO:0000313" key="3">
    <source>
        <dbReference type="Proteomes" id="UP000005714"/>
    </source>
</evidence>
<proteinExistence type="predicted"/>
<dbReference type="InterPro" id="IPR029068">
    <property type="entry name" value="Glyas_Bleomycin-R_OHBP_Dase"/>
</dbReference>
<comment type="caution">
    <text evidence="2">The sequence shown here is derived from an EMBL/GenBank/DDBJ whole genome shotgun (WGS) entry which is preliminary data.</text>
</comment>
<gene>
    <name evidence="2" type="ORF">HMPREF0183_0038</name>
</gene>
<accession>D4YJC8</accession>
<protein>
    <submittedName>
        <fullName evidence="2">Glyoxalase family protein</fullName>
    </submittedName>
</protein>
<dbReference type="STRING" id="585530.HMPREF0183_0038"/>
<dbReference type="AlphaFoldDB" id="D4YJC8"/>
<evidence type="ECO:0000313" key="2">
    <source>
        <dbReference type="EMBL" id="EFG48684.1"/>
    </source>
</evidence>